<gene>
    <name evidence="2" type="ORF">A2482_00490</name>
</gene>
<keyword evidence="1" id="KW-0175">Coiled coil</keyword>
<accession>A0A1F5TA83</accession>
<dbReference type="Proteomes" id="UP000178656">
    <property type="component" value="Unassembled WGS sequence"/>
</dbReference>
<reference evidence="2 3" key="1">
    <citation type="journal article" date="2016" name="Nat. Commun.">
        <title>Thousands of microbial genomes shed light on interconnected biogeochemical processes in an aquifer system.</title>
        <authorList>
            <person name="Anantharaman K."/>
            <person name="Brown C.T."/>
            <person name="Hug L.A."/>
            <person name="Sharon I."/>
            <person name="Castelle C.J."/>
            <person name="Probst A.J."/>
            <person name="Thomas B.C."/>
            <person name="Singh A."/>
            <person name="Wilkins M.J."/>
            <person name="Karaoz U."/>
            <person name="Brodie E.L."/>
            <person name="Williams K.H."/>
            <person name="Hubbard S.S."/>
            <person name="Banfield J.F."/>
        </authorList>
    </citation>
    <scope>NUCLEOTIDE SEQUENCE [LARGE SCALE GENOMIC DNA]</scope>
</reference>
<proteinExistence type="predicted"/>
<dbReference type="EMBL" id="MFGM01000042">
    <property type="protein sequence ID" value="OGF35877.1"/>
    <property type="molecule type" value="Genomic_DNA"/>
</dbReference>
<evidence type="ECO:0000313" key="2">
    <source>
        <dbReference type="EMBL" id="OGF35877.1"/>
    </source>
</evidence>
<evidence type="ECO:0000313" key="3">
    <source>
        <dbReference type="Proteomes" id="UP000178656"/>
    </source>
</evidence>
<evidence type="ECO:0000256" key="1">
    <source>
        <dbReference type="SAM" id="Coils"/>
    </source>
</evidence>
<dbReference type="AlphaFoldDB" id="A0A1F5TA83"/>
<organism evidence="2 3">
    <name type="scientific">Candidatus Falkowbacteria bacterium RIFOXYC2_FULL_48_21</name>
    <dbReference type="NCBI Taxonomy" id="1798005"/>
    <lineage>
        <taxon>Bacteria</taxon>
        <taxon>Candidatus Falkowiibacteriota</taxon>
    </lineage>
</organism>
<feature type="coiled-coil region" evidence="1">
    <location>
        <begin position="26"/>
        <end position="92"/>
    </location>
</feature>
<protein>
    <submittedName>
        <fullName evidence="2">Uncharacterized protein</fullName>
    </submittedName>
</protein>
<sequence length="96" mass="11161">MLTQEDLQNIRVEVGEAFEQIVLPQFDRIDQRLERIESDIRDIRLEIGSLRRDLEALSTRDKEDSGAFAHELLDMKRRLDALEQRVNQKEAAALVA</sequence>
<comment type="caution">
    <text evidence="2">The sequence shown here is derived from an EMBL/GenBank/DDBJ whole genome shotgun (WGS) entry which is preliminary data.</text>
</comment>
<name>A0A1F5TA83_9BACT</name>